<sequence>METGNRFYLNTPGYKVFTIFNYIILFLAAAVCIVPLLNVLAISLSSPARATAGEVWLWPKEFTWQAYQYVLQSGDFWRAMFVSIERTVLGTAISVVLTILCAYPLSKSKEEFKARQTYVWIFFFTMLFSGGLVPTFLVVYYTGLLDTIWALVIPGAVNTWNIILMLNFFRGLPKELEEAAFLDGAGHWEILWRIVVPLSKPAIATITLFTIVGHWNSWFDGMLYMQKSYHYPLQTYLQSLLTIDVSRFLTTEQQNIMSKLSPKTIRSAQVFITAIPVLCIYPFLQKYFTTGLVLGSVKG</sequence>
<dbReference type="AlphaFoldDB" id="F4A0U1"/>
<dbReference type="PROSITE" id="PS50928">
    <property type="entry name" value="ABC_TM1"/>
    <property type="match status" value="1"/>
</dbReference>
<evidence type="ECO:0000313" key="10">
    <source>
        <dbReference type="Proteomes" id="UP000008457"/>
    </source>
</evidence>
<dbReference type="SUPFAM" id="SSF161098">
    <property type="entry name" value="MetI-like"/>
    <property type="match status" value="1"/>
</dbReference>
<dbReference type="GO" id="GO:0055085">
    <property type="term" value="P:transmembrane transport"/>
    <property type="evidence" value="ECO:0007669"/>
    <property type="project" value="InterPro"/>
</dbReference>
<dbReference type="PANTHER" id="PTHR43744:SF9">
    <property type="entry name" value="POLYGALACTURONAN_RHAMNOGALACTURONAN TRANSPORT SYSTEM PERMEASE PROTEIN YTCP"/>
    <property type="match status" value="1"/>
</dbReference>
<dbReference type="KEGG" id="mas:Mahau_1806"/>
<protein>
    <submittedName>
        <fullName evidence="9">Binding-protein-dependent transport systems inner membrane component</fullName>
    </submittedName>
</protein>
<keyword evidence="6 7" id="KW-0472">Membrane</keyword>
<dbReference type="InterPro" id="IPR035906">
    <property type="entry name" value="MetI-like_sf"/>
</dbReference>
<dbReference type="Gene3D" id="1.10.3720.10">
    <property type="entry name" value="MetI-like"/>
    <property type="match status" value="1"/>
</dbReference>
<evidence type="ECO:0000256" key="4">
    <source>
        <dbReference type="ARBA" id="ARBA00022692"/>
    </source>
</evidence>
<evidence type="ECO:0000259" key="8">
    <source>
        <dbReference type="PROSITE" id="PS50928"/>
    </source>
</evidence>
<name>F4A0U1_MAHA5</name>
<feature type="transmembrane region" description="Helical" evidence="7">
    <location>
        <begin position="190"/>
        <end position="211"/>
    </location>
</feature>
<dbReference type="PANTHER" id="PTHR43744">
    <property type="entry name" value="ABC TRANSPORTER PERMEASE PROTEIN MG189-RELATED-RELATED"/>
    <property type="match status" value="1"/>
</dbReference>
<feature type="transmembrane region" description="Helical" evidence="7">
    <location>
        <begin position="118"/>
        <end position="142"/>
    </location>
</feature>
<dbReference type="InterPro" id="IPR000515">
    <property type="entry name" value="MetI-like"/>
</dbReference>
<gene>
    <name evidence="9" type="ordered locus">Mahau_1806</name>
</gene>
<feature type="transmembrane region" description="Helical" evidence="7">
    <location>
        <begin position="270"/>
        <end position="288"/>
    </location>
</feature>
<dbReference type="OrthoDB" id="157184at2"/>
<reference evidence="10" key="1">
    <citation type="submission" date="2010-11" db="EMBL/GenBank/DDBJ databases">
        <title>The complete genome of Mahella australiensis DSM 15567.</title>
        <authorList>
            <consortium name="US DOE Joint Genome Institute (JGI-PGF)"/>
            <person name="Lucas S."/>
            <person name="Copeland A."/>
            <person name="Lapidus A."/>
            <person name="Bruce D."/>
            <person name="Goodwin L."/>
            <person name="Pitluck S."/>
            <person name="Kyrpides N."/>
            <person name="Mavromatis K."/>
            <person name="Pagani I."/>
            <person name="Ivanova N."/>
            <person name="Teshima H."/>
            <person name="Brettin T."/>
            <person name="Detter J.C."/>
            <person name="Han C."/>
            <person name="Tapia R."/>
            <person name="Land M."/>
            <person name="Hauser L."/>
            <person name="Markowitz V."/>
            <person name="Cheng J.-F."/>
            <person name="Hugenholtz P."/>
            <person name="Woyke T."/>
            <person name="Wu D."/>
            <person name="Spring S."/>
            <person name="Pukall R."/>
            <person name="Steenblock K."/>
            <person name="Schneider S."/>
            <person name="Klenk H.-P."/>
            <person name="Eisen J.A."/>
        </authorList>
    </citation>
    <scope>NUCLEOTIDE SEQUENCE [LARGE SCALE GENOMIC DNA]</scope>
    <source>
        <strain evidence="10">DSM 15567 / CIP 107919 / 50-1 BON</strain>
    </source>
</reference>
<proteinExistence type="inferred from homology"/>
<dbReference type="Proteomes" id="UP000008457">
    <property type="component" value="Chromosome"/>
</dbReference>
<evidence type="ECO:0000256" key="5">
    <source>
        <dbReference type="ARBA" id="ARBA00022989"/>
    </source>
</evidence>
<evidence type="ECO:0000256" key="2">
    <source>
        <dbReference type="ARBA" id="ARBA00022448"/>
    </source>
</evidence>
<feature type="transmembrane region" description="Helical" evidence="7">
    <location>
        <begin position="87"/>
        <end position="106"/>
    </location>
</feature>
<dbReference type="RefSeq" id="WP_013781415.1">
    <property type="nucleotide sequence ID" value="NC_015520.1"/>
</dbReference>
<dbReference type="GO" id="GO:0005886">
    <property type="term" value="C:plasma membrane"/>
    <property type="evidence" value="ECO:0007669"/>
    <property type="project" value="UniProtKB-SubCell"/>
</dbReference>
<dbReference type="HOGENOM" id="CLU_016047_1_0_9"/>
<reference evidence="9 10" key="2">
    <citation type="journal article" date="2011" name="Stand. Genomic Sci.">
        <title>Complete genome sequence of Mahella australiensis type strain (50-1 BON).</title>
        <authorList>
            <person name="Sikorski J."/>
            <person name="Teshima H."/>
            <person name="Nolan M."/>
            <person name="Lucas S."/>
            <person name="Hammon N."/>
            <person name="Deshpande S."/>
            <person name="Cheng J.F."/>
            <person name="Pitluck S."/>
            <person name="Liolios K."/>
            <person name="Pagani I."/>
            <person name="Ivanova N."/>
            <person name="Huntemann M."/>
            <person name="Mavromatis K."/>
            <person name="Ovchinikova G."/>
            <person name="Pati A."/>
            <person name="Tapia R."/>
            <person name="Han C."/>
            <person name="Goodwin L."/>
            <person name="Chen A."/>
            <person name="Palaniappan K."/>
            <person name="Land M."/>
            <person name="Hauser L."/>
            <person name="Ngatchou-Djao O.D."/>
            <person name="Rohde M."/>
            <person name="Pukall R."/>
            <person name="Spring S."/>
            <person name="Abt B."/>
            <person name="Goker M."/>
            <person name="Detter J.C."/>
            <person name="Woyke T."/>
            <person name="Bristow J."/>
            <person name="Markowitz V."/>
            <person name="Hugenholtz P."/>
            <person name="Eisen J.A."/>
            <person name="Kyrpides N.C."/>
            <person name="Klenk H.P."/>
            <person name="Lapidus A."/>
        </authorList>
    </citation>
    <scope>NUCLEOTIDE SEQUENCE [LARGE SCALE GENOMIC DNA]</scope>
    <source>
        <strain evidence="10">DSM 15567 / CIP 107919 / 50-1 BON</strain>
    </source>
</reference>
<comment type="similarity">
    <text evidence="7">Belongs to the binding-protein-dependent transport system permease family.</text>
</comment>
<keyword evidence="10" id="KW-1185">Reference proteome</keyword>
<comment type="subcellular location">
    <subcellularLocation>
        <location evidence="1 7">Cell membrane</location>
        <topology evidence="1 7">Multi-pass membrane protein</topology>
    </subcellularLocation>
</comment>
<dbReference type="CDD" id="cd06261">
    <property type="entry name" value="TM_PBP2"/>
    <property type="match status" value="1"/>
</dbReference>
<feature type="domain" description="ABC transmembrane type-1" evidence="8">
    <location>
        <begin position="80"/>
        <end position="284"/>
    </location>
</feature>
<accession>F4A0U1</accession>
<keyword evidence="3" id="KW-1003">Cell membrane</keyword>
<dbReference type="EMBL" id="CP002360">
    <property type="protein sequence ID" value="AEE96987.1"/>
    <property type="molecule type" value="Genomic_DNA"/>
</dbReference>
<dbReference type="STRING" id="697281.Mahau_1806"/>
<evidence type="ECO:0000256" key="1">
    <source>
        <dbReference type="ARBA" id="ARBA00004651"/>
    </source>
</evidence>
<evidence type="ECO:0000256" key="3">
    <source>
        <dbReference type="ARBA" id="ARBA00022475"/>
    </source>
</evidence>
<dbReference type="Pfam" id="PF00528">
    <property type="entry name" value="BPD_transp_1"/>
    <property type="match status" value="1"/>
</dbReference>
<evidence type="ECO:0000256" key="6">
    <source>
        <dbReference type="ARBA" id="ARBA00023136"/>
    </source>
</evidence>
<evidence type="ECO:0000256" key="7">
    <source>
        <dbReference type="RuleBase" id="RU363032"/>
    </source>
</evidence>
<organism evidence="9 10">
    <name type="scientific">Mahella australiensis (strain DSM 15567 / CIP 107919 / 50-1 BON)</name>
    <dbReference type="NCBI Taxonomy" id="697281"/>
    <lineage>
        <taxon>Bacteria</taxon>
        <taxon>Bacillati</taxon>
        <taxon>Bacillota</taxon>
        <taxon>Clostridia</taxon>
        <taxon>Thermoanaerobacterales</taxon>
        <taxon>Thermoanaerobacterales Family IV. Incertae Sedis</taxon>
        <taxon>Mahella</taxon>
    </lineage>
</organism>
<keyword evidence="4 7" id="KW-0812">Transmembrane</keyword>
<feature type="transmembrane region" description="Helical" evidence="7">
    <location>
        <begin position="148"/>
        <end position="169"/>
    </location>
</feature>
<dbReference type="eggNOG" id="COG0395">
    <property type="taxonomic scope" value="Bacteria"/>
</dbReference>
<keyword evidence="5 7" id="KW-1133">Transmembrane helix</keyword>
<feature type="transmembrane region" description="Helical" evidence="7">
    <location>
        <begin position="20"/>
        <end position="44"/>
    </location>
</feature>
<evidence type="ECO:0000313" key="9">
    <source>
        <dbReference type="EMBL" id="AEE96987.1"/>
    </source>
</evidence>
<keyword evidence="2 7" id="KW-0813">Transport</keyword>